<dbReference type="InterPro" id="IPR013543">
    <property type="entry name" value="Ca/CaM-dep_prot_kinase-assoc"/>
</dbReference>
<dbReference type="InterPro" id="IPR032710">
    <property type="entry name" value="NTF2-like_dom_sf"/>
</dbReference>
<sequence length="142" mass="15735">MDSSSDADDLAHVLDLNKQLLDAAVSGDWAKYVTLVSFDLTCFEAEAGTHLVKGLDFHQFYFPETKPEAKVNKTTTLVNPTASFLSVDKTSVLITYVRLTQFVNAAGAAVTSEMSETRIWTRSTSSSNDWNNVHFHRSVTKL</sequence>
<dbReference type="SUPFAM" id="SSF54427">
    <property type="entry name" value="NTF2-like"/>
    <property type="match status" value="1"/>
</dbReference>
<organism evidence="2 3">
    <name type="scientific">Chytriomyces confervae</name>
    <dbReference type="NCBI Taxonomy" id="246404"/>
    <lineage>
        <taxon>Eukaryota</taxon>
        <taxon>Fungi</taxon>
        <taxon>Fungi incertae sedis</taxon>
        <taxon>Chytridiomycota</taxon>
        <taxon>Chytridiomycota incertae sedis</taxon>
        <taxon>Chytridiomycetes</taxon>
        <taxon>Chytridiales</taxon>
        <taxon>Chytriomycetaceae</taxon>
        <taxon>Chytriomyces</taxon>
    </lineage>
</organism>
<dbReference type="STRING" id="246404.A0A507FVK1"/>
<evidence type="ECO:0000313" key="2">
    <source>
        <dbReference type="EMBL" id="TPX78547.1"/>
    </source>
</evidence>
<gene>
    <name evidence="2" type="ORF">CcCBS67573_g00110</name>
</gene>
<evidence type="ECO:0000259" key="1">
    <source>
        <dbReference type="Pfam" id="PF08332"/>
    </source>
</evidence>
<accession>A0A507FVK1</accession>
<dbReference type="GO" id="GO:0004683">
    <property type="term" value="F:calcium/calmodulin-dependent protein kinase activity"/>
    <property type="evidence" value="ECO:0007669"/>
    <property type="project" value="InterPro"/>
</dbReference>
<comment type="caution">
    <text evidence="2">The sequence shown here is derived from an EMBL/GenBank/DDBJ whole genome shotgun (WGS) entry which is preliminary data.</text>
</comment>
<dbReference type="OrthoDB" id="442176at2759"/>
<name>A0A507FVK1_9FUNG</name>
<protein>
    <recommendedName>
        <fullName evidence="1">Calcium/calmodulin-dependent protein kinase II association-domain domain-containing protein</fullName>
    </recommendedName>
</protein>
<evidence type="ECO:0000313" key="3">
    <source>
        <dbReference type="Proteomes" id="UP000320333"/>
    </source>
</evidence>
<dbReference type="EMBL" id="QEAP01000002">
    <property type="protein sequence ID" value="TPX78547.1"/>
    <property type="molecule type" value="Genomic_DNA"/>
</dbReference>
<dbReference type="Proteomes" id="UP000320333">
    <property type="component" value="Unassembled WGS sequence"/>
</dbReference>
<keyword evidence="3" id="KW-1185">Reference proteome</keyword>
<dbReference type="Pfam" id="PF08332">
    <property type="entry name" value="CaMKII_AD"/>
    <property type="match status" value="1"/>
</dbReference>
<dbReference type="Gene3D" id="3.10.450.50">
    <property type="match status" value="1"/>
</dbReference>
<dbReference type="GO" id="GO:0005516">
    <property type="term" value="F:calmodulin binding"/>
    <property type="evidence" value="ECO:0007669"/>
    <property type="project" value="InterPro"/>
</dbReference>
<proteinExistence type="predicted"/>
<feature type="domain" description="Calcium/calmodulin-dependent protein kinase II association-domain" evidence="1">
    <location>
        <begin position="12"/>
        <end position="139"/>
    </location>
</feature>
<reference evidence="2 3" key="1">
    <citation type="journal article" date="2019" name="Sci. Rep.">
        <title>Comparative genomics of chytrid fungi reveal insights into the obligate biotrophic and pathogenic lifestyle of Synchytrium endobioticum.</title>
        <authorList>
            <person name="van de Vossenberg B.T.L.H."/>
            <person name="Warris S."/>
            <person name="Nguyen H.D.T."/>
            <person name="van Gent-Pelzer M.P.E."/>
            <person name="Joly D.L."/>
            <person name="van de Geest H.C."/>
            <person name="Bonants P.J.M."/>
            <person name="Smith D.S."/>
            <person name="Levesque C.A."/>
            <person name="van der Lee T.A.J."/>
        </authorList>
    </citation>
    <scope>NUCLEOTIDE SEQUENCE [LARGE SCALE GENOMIC DNA]</scope>
    <source>
        <strain evidence="2 3">CBS 675.73</strain>
    </source>
</reference>
<dbReference type="AlphaFoldDB" id="A0A507FVK1"/>